<dbReference type="GO" id="GO:0016747">
    <property type="term" value="F:acyltransferase activity, transferring groups other than amino-acyl groups"/>
    <property type="evidence" value="ECO:0007669"/>
    <property type="project" value="InterPro"/>
</dbReference>
<dbReference type="Proteomes" id="UP000199328">
    <property type="component" value="Unassembled WGS sequence"/>
</dbReference>
<keyword evidence="4" id="KW-0687">Ribonucleoprotein</keyword>
<feature type="domain" description="N-acetyltransferase" evidence="3">
    <location>
        <begin position="9"/>
        <end position="167"/>
    </location>
</feature>
<evidence type="ECO:0000313" key="5">
    <source>
        <dbReference type="Proteomes" id="UP000199328"/>
    </source>
</evidence>
<keyword evidence="2" id="KW-0012">Acyltransferase</keyword>
<proteinExistence type="predicted"/>
<dbReference type="InterPro" id="IPR000182">
    <property type="entry name" value="GNAT_dom"/>
</dbReference>
<keyword evidence="5" id="KW-1185">Reference proteome</keyword>
<keyword evidence="4" id="KW-0689">Ribosomal protein</keyword>
<evidence type="ECO:0000256" key="2">
    <source>
        <dbReference type="ARBA" id="ARBA00023315"/>
    </source>
</evidence>
<accession>A0A1G9CYZ7</accession>
<dbReference type="InterPro" id="IPR016181">
    <property type="entry name" value="Acyl_CoA_acyltransferase"/>
</dbReference>
<name>A0A1G9CYZ7_9RHOB</name>
<protein>
    <submittedName>
        <fullName evidence="4">Ribosomal protein S18 acetylase RimI</fullName>
    </submittedName>
</protein>
<evidence type="ECO:0000313" key="4">
    <source>
        <dbReference type="EMBL" id="SDK56869.1"/>
    </source>
</evidence>
<dbReference type="InterPro" id="IPR050832">
    <property type="entry name" value="Bact_Acetyltransf"/>
</dbReference>
<dbReference type="GO" id="GO:0005840">
    <property type="term" value="C:ribosome"/>
    <property type="evidence" value="ECO:0007669"/>
    <property type="project" value="UniProtKB-KW"/>
</dbReference>
<dbReference type="STRING" id="990712.SAMN05216257_103283"/>
<dbReference type="AlphaFoldDB" id="A0A1G9CYZ7"/>
<organism evidence="4 5">
    <name type="scientific">Meinhardsimonia xiamenensis</name>
    <dbReference type="NCBI Taxonomy" id="990712"/>
    <lineage>
        <taxon>Bacteria</taxon>
        <taxon>Pseudomonadati</taxon>
        <taxon>Pseudomonadota</taxon>
        <taxon>Alphaproteobacteria</taxon>
        <taxon>Rhodobacterales</taxon>
        <taxon>Paracoccaceae</taxon>
        <taxon>Meinhardsimonia</taxon>
    </lineage>
</organism>
<gene>
    <name evidence="4" type="ORF">SAMN05216257_103283</name>
</gene>
<dbReference type="RefSeq" id="WP_092500002.1">
    <property type="nucleotide sequence ID" value="NZ_FNFV01000003.1"/>
</dbReference>
<evidence type="ECO:0000259" key="3">
    <source>
        <dbReference type="PROSITE" id="PS51186"/>
    </source>
</evidence>
<dbReference type="SUPFAM" id="SSF55729">
    <property type="entry name" value="Acyl-CoA N-acyltransferases (Nat)"/>
    <property type="match status" value="1"/>
</dbReference>
<keyword evidence="1" id="KW-0808">Transferase</keyword>
<reference evidence="5" key="1">
    <citation type="submission" date="2016-10" db="EMBL/GenBank/DDBJ databases">
        <authorList>
            <person name="Varghese N."/>
            <person name="Submissions S."/>
        </authorList>
    </citation>
    <scope>NUCLEOTIDE SEQUENCE [LARGE SCALE GENOMIC DNA]</scope>
    <source>
        <strain evidence="5">CGMCC 1.10789</strain>
    </source>
</reference>
<dbReference type="CDD" id="cd04301">
    <property type="entry name" value="NAT_SF"/>
    <property type="match status" value="1"/>
</dbReference>
<sequence>MSVAISNDLVLRSARPQDLTAIARLQAASWRDAYAGLLPAEFLGPSLDERLGAHWARLPGAGWRVELAELGGEIAGFAAARLEAEGPEHSYLDNLHVAPALRRGGVGRILLRHVAARLLESGQRSMHLTVLEGNARARAFYAAMGGREGPLTTDEMHGLTVPVHRVDWDDLADLAGVGIADGEKRKNRPRPA</sequence>
<evidence type="ECO:0000256" key="1">
    <source>
        <dbReference type="ARBA" id="ARBA00022679"/>
    </source>
</evidence>
<dbReference type="OrthoDB" id="273614at2"/>
<dbReference type="EMBL" id="FNFV01000003">
    <property type="protein sequence ID" value="SDK56869.1"/>
    <property type="molecule type" value="Genomic_DNA"/>
</dbReference>
<dbReference type="Gene3D" id="3.40.630.30">
    <property type="match status" value="1"/>
</dbReference>
<dbReference type="Pfam" id="PF00583">
    <property type="entry name" value="Acetyltransf_1"/>
    <property type="match status" value="1"/>
</dbReference>
<dbReference type="PANTHER" id="PTHR43877">
    <property type="entry name" value="AMINOALKYLPHOSPHONATE N-ACETYLTRANSFERASE-RELATED-RELATED"/>
    <property type="match status" value="1"/>
</dbReference>
<dbReference type="PROSITE" id="PS51186">
    <property type="entry name" value="GNAT"/>
    <property type="match status" value="1"/>
</dbReference>